<feature type="compositionally biased region" description="Basic and acidic residues" evidence="2">
    <location>
        <begin position="43"/>
        <end position="60"/>
    </location>
</feature>
<dbReference type="Ensembl" id="ENSZALT00000023733.1">
    <property type="protein sequence ID" value="ENSZALP00000017871.1"/>
    <property type="gene ID" value="ENSZALG00000011776.1"/>
</dbReference>
<feature type="compositionally biased region" description="Polar residues" evidence="2">
    <location>
        <begin position="1775"/>
        <end position="1796"/>
    </location>
</feature>
<protein>
    <submittedName>
        <fullName evidence="4">Pericentriolar material 1</fullName>
    </submittedName>
</protein>
<feature type="region of interest" description="Disordered" evidence="2">
    <location>
        <begin position="264"/>
        <end position="302"/>
    </location>
</feature>
<dbReference type="PANTHER" id="PTHR14164:SF12">
    <property type="entry name" value="PERICENTRIOLAR MATERIAL 1 PROTEIN"/>
    <property type="match status" value="1"/>
</dbReference>
<feature type="compositionally biased region" description="Acidic residues" evidence="2">
    <location>
        <begin position="532"/>
        <end position="543"/>
    </location>
</feature>
<feature type="compositionally biased region" description="Polar residues" evidence="2">
    <location>
        <begin position="1670"/>
        <end position="1680"/>
    </location>
</feature>
<dbReference type="InterPro" id="IPR031446">
    <property type="entry name" value="PCM1_C"/>
</dbReference>
<dbReference type="Proteomes" id="UP000694413">
    <property type="component" value="Unassembled WGS sequence"/>
</dbReference>
<feature type="region of interest" description="Disordered" evidence="2">
    <location>
        <begin position="612"/>
        <end position="633"/>
    </location>
</feature>
<sequence length="1917" mass="213957">MAAGGGPFEEGMNDQGLPSWSNESLDDRLNNTDWGGQQKKANRSSEKNKKKLSGEGETRLTNDISPESSPGMERRKTRTHSFPHARYMTQMSVPEQAELERLKQRINFSDLDQINTNKSKDPASASLKKEGGVSAQCKELFGAALSKDFLQNCQASAQEDGRGEQTMDSSQARDPQQEAKEELENLKKQHDLLKRMLQQQEELKALQGRQAALLALQHKAEQAIAVLDDSVVTETTGSVSGVSLTSELNEELNDLIQRFHNQLHDSQTQSVPDNRRQAESLSLTREISQSRNSSMSEHQSDEKAQLFNKMRMLQGKKQKMDKLLGELHTLRDQHLNNSSFFPASGSPQRSVDQRSTTSAASGPVGIVTVVNGEPNSLASAPYPPDSLVSQNESEEDENLNPTEKLQKLNEVRKRLNELRELVHYYEQTSDMMTDAVNENTKEEEETEESESDSEHEHPQPVTNIRNPPGISSWSEINSNSNVQCGTNNRDGRHLNTDCEINNRSAANIRTLKMSSALDCHNRENAKHLDLPQGEDDEVEEDRVSEDSMSSHRSSLGDVAGDAEFEQKINRLIAAKQKLRELQNLAAMVQCDDPEPQGAIANASNIGDLLGEGEEAKQQPNNVRASSNKLKKDVRMSEEARKKFYEAKLQQQQRELKQLQEERRKLFEIQEKIQVLQKACPDLQLSGGLGNCPANRQSSQATSTPAMTECNTAGKPLFECDESLPVGNELWSEMRRHEILREELRQRRKQLEALMAEDQRRRELAETISTVAASVKSEGSEARCTPQQSRTEKTMATWGGSTQCALEEENGDEDGYLSDGAGQAEEEEEDASSLNDSFSVYPNNNIPENAYFGKGNKDRWKNCRPLSADGNYRPVSKARQQQNINMRRQENFRWMSELSYVEEKERWQEQINQLKKQHEFSVSICQTLMQDQQTLSCLLQTLLTGPYSMMPNNVASSQIHLIMHQLNQCYTQLTWQQNNVQRLKQMLSDLMQQQEQQCQEKPSRKERGSSAPPPPSPVFCPFNYPPQPVNFFSVPGFTNFSSFAPGINCNPVFPSGFGDFAHNVSPRSSEQQEQQHPLDQNTSGKTEYMAFPKPFESSSSNGAEKQRNHRQPEEEMEKISAWLDDSQEMKKDDQSQLNAGFGVSVQNTASGHKNQCDMSRRREFDEESLESFSSMPDPIDPTTVTKTFRSRKASAQASLASKDKTPKSKNKRKSSSQLKGRIKNAGYESASASSVCEPCKNNKSRHSDDVVHAKVFSKRNQEQLEKIIKYSRSTEMSSETGSDLSMFEALRDTIYSEVATLISQNESRPHFLIELFHELQLLNTDYLRQRALYALQDIVTRHLCEKNEKGKCGKSLNSSTWVASNSELTPSESLASTDDETFGKNFSTEACQDCEQPGADNGSTMSTSSNFEPFATDDLGNTVIHLDKALSWMREYERMKVEAESTLDSEGCSSNFQGASAAKLEGPGTGESQSVPQSGDVSAVPCPRIDTQQLDRQIKAIMKEVIPFLKEHMDEVCSSQLLTSVRRMVLTLTQQNDESKEFVKFFHKQLGSILQDSLAKFAGRKLKDCGEDLLVEISEVLFNELAFFKLMQDLDNNSISVKQRCKRKIETTEVIQSYAKEDKDETETANQVPDSEAGAGNRVPENTRSDASDQEEDEESESGPVAISLSKAETQALTNYGSGEDENEDEEIDFEEGPVDVQTSLQASSETTENEQTSNQELSKPKSSEISSSEQEPAKGEQDMAAAVHHYLSVMENTPALTANTPESFITATVKTEGSSSSLAVNETQTPDTTCAENKSGASSESSMAGSPDTESPVLVNEYEPGSGNVSQKSDEDDFVKVEDLPLKLAVYSEADIMKKMETEAQTKSLCDELLDGSGAQGQELVGDAQTLKEPGNFFLYSVHILEKHSGVLEFKYC</sequence>
<name>A0A8D2N8I5_ZONAL</name>
<feature type="region of interest" description="Disordered" evidence="2">
    <location>
        <begin position="375"/>
        <end position="406"/>
    </location>
</feature>
<evidence type="ECO:0000256" key="1">
    <source>
        <dbReference type="SAM" id="Coils"/>
    </source>
</evidence>
<feature type="coiled-coil region" evidence="1">
    <location>
        <begin position="733"/>
        <end position="760"/>
    </location>
</feature>
<gene>
    <name evidence="4" type="primary">PCM1</name>
</gene>
<reference evidence="4" key="1">
    <citation type="submission" date="2025-08" db="UniProtKB">
        <authorList>
            <consortium name="Ensembl"/>
        </authorList>
    </citation>
    <scope>IDENTIFICATION</scope>
</reference>
<feature type="coiled-coil region" evidence="1">
    <location>
        <begin position="564"/>
        <end position="591"/>
    </location>
</feature>
<feature type="compositionally biased region" description="Polar residues" evidence="2">
    <location>
        <begin position="1143"/>
        <end position="1152"/>
    </location>
</feature>
<feature type="compositionally biased region" description="Acidic residues" evidence="2">
    <location>
        <begin position="1651"/>
        <end position="1660"/>
    </location>
</feature>
<feature type="region of interest" description="Disordered" evidence="2">
    <location>
        <begin position="338"/>
        <end position="360"/>
    </location>
</feature>
<proteinExistence type="predicted"/>
<evidence type="ECO:0000313" key="4">
    <source>
        <dbReference type="Ensembl" id="ENSZALP00000017871.1"/>
    </source>
</evidence>
<feature type="region of interest" description="Disordered" evidence="2">
    <location>
        <begin position="808"/>
        <end position="830"/>
    </location>
</feature>
<dbReference type="GO" id="GO:0071539">
    <property type="term" value="P:protein localization to centrosome"/>
    <property type="evidence" value="ECO:0007669"/>
    <property type="project" value="InterPro"/>
</dbReference>
<feature type="region of interest" description="Disordered" evidence="2">
    <location>
        <begin position="524"/>
        <end position="557"/>
    </location>
</feature>
<feature type="compositionally biased region" description="Polar residues" evidence="2">
    <location>
        <begin position="1469"/>
        <end position="1479"/>
    </location>
</feature>
<feature type="compositionally biased region" description="Basic and acidic residues" evidence="2">
    <location>
        <begin position="1153"/>
        <end position="1163"/>
    </location>
</feature>
<feature type="compositionally biased region" description="Basic and acidic residues" evidence="2">
    <location>
        <begin position="1103"/>
        <end position="1112"/>
    </location>
</feature>
<reference evidence="4" key="2">
    <citation type="submission" date="2025-09" db="UniProtKB">
        <authorList>
            <consortium name="Ensembl"/>
        </authorList>
    </citation>
    <scope>IDENTIFICATION</scope>
</reference>
<keyword evidence="5" id="KW-1185">Reference proteome</keyword>
<feature type="region of interest" description="Disordered" evidence="2">
    <location>
        <begin position="156"/>
        <end position="180"/>
    </location>
</feature>
<dbReference type="GO" id="GO:0034451">
    <property type="term" value="C:centriolar satellite"/>
    <property type="evidence" value="ECO:0007669"/>
    <property type="project" value="TreeGrafter"/>
</dbReference>
<feature type="compositionally biased region" description="Low complexity" evidence="2">
    <location>
        <begin position="1707"/>
        <end position="1721"/>
    </location>
</feature>
<feature type="compositionally biased region" description="Acidic residues" evidence="2">
    <location>
        <begin position="441"/>
        <end position="451"/>
    </location>
</feature>
<feature type="region of interest" description="Disordered" evidence="2">
    <location>
        <begin position="426"/>
        <end position="488"/>
    </location>
</feature>
<feature type="compositionally biased region" description="Polar residues" evidence="2">
    <location>
        <begin position="279"/>
        <end position="297"/>
    </location>
</feature>
<evidence type="ECO:0000313" key="5">
    <source>
        <dbReference type="Proteomes" id="UP000694413"/>
    </source>
</evidence>
<feature type="region of interest" description="Disordered" evidence="2">
    <location>
        <begin position="990"/>
        <end position="1016"/>
    </location>
</feature>
<feature type="region of interest" description="Disordered" evidence="2">
    <location>
        <begin position="1619"/>
        <end position="1750"/>
    </location>
</feature>
<feature type="compositionally biased region" description="Polar residues" evidence="2">
    <location>
        <begin position="617"/>
        <end position="627"/>
    </location>
</feature>
<dbReference type="GO" id="GO:0034454">
    <property type="term" value="P:microtubule anchoring at centrosome"/>
    <property type="evidence" value="ECO:0007669"/>
    <property type="project" value="InterPro"/>
</dbReference>
<dbReference type="Pfam" id="PF15717">
    <property type="entry name" value="PCM1_C"/>
    <property type="match status" value="1"/>
</dbReference>
<evidence type="ECO:0000256" key="2">
    <source>
        <dbReference type="SAM" id="MobiDB-lite"/>
    </source>
</evidence>
<accession>A0A8D2N8I5</accession>
<feature type="region of interest" description="Disordered" evidence="2">
    <location>
        <begin position="1"/>
        <end position="95"/>
    </location>
</feature>
<feature type="region of interest" description="Disordered" evidence="2">
    <location>
        <begin position="1775"/>
        <end position="1835"/>
    </location>
</feature>
<feature type="coiled-coil region" evidence="1">
    <location>
        <begin position="634"/>
        <end position="678"/>
    </location>
</feature>
<dbReference type="GO" id="GO:0036064">
    <property type="term" value="C:ciliary basal body"/>
    <property type="evidence" value="ECO:0007669"/>
    <property type="project" value="TreeGrafter"/>
</dbReference>
<dbReference type="PANTHER" id="PTHR14164">
    <property type="entry name" value="PERICENTRIOLAR MATERIAL 1-RELATED"/>
    <property type="match status" value="1"/>
</dbReference>
<evidence type="ECO:0000259" key="3">
    <source>
        <dbReference type="Pfam" id="PF15717"/>
    </source>
</evidence>
<dbReference type="InterPro" id="IPR024138">
    <property type="entry name" value="Pericentriolar_Pcm1"/>
</dbReference>
<feature type="compositionally biased region" description="Polar residues" evidence="2">
    <location>
        <begin position="1064"/>
        <end position="1084"/>
    </location>
</feature>
<dbReference type="GO" id="GO:1905515">
    <property type="term" value="P:non-motile cilium assembly"/>
    <property type="evidence" value="ECO:0007669"/>
    <property type="project" value="TreeGrafter"/>
</dbReference>
<organism evidence="4 5">
    <name type="scientific">Zonotrichia albicollis</name>
    <name type="common">White-throated sparrow</name>
    <name type="synonym">Fringilla albicollis</name>
    <dbReference type="NCBI Taxonomy" id="44394"/>
    <lineage>
        <taxon>Eukaryota</taxon>
        <taxon>Metazoa</taxon>
        <taxon>Chordata</taxon>
        <taxon>Craniata</taxon>
        <taxon>Vertebrata</taxon>
        <taxon>Euteleostomi</taxon>
        <taxon>Archelosauria</taxon>
        <taxon>Archosauria</taxon>
        <taxon>Dinosauria</taxon>
        <taxon>Saurischia</taxon>
        <taxon>Theropoda</taxon>
        <taxon>Coelurosauria</taxon>
        <taxon>Aves</taxon>
        <taxon>Neognathae</taxon>
        <taxon>Neoaves</taxon>
        <taxon>Telluraves</taxon>
        <taxon>Australaves</taxon>
        <taxon>Passeriformes</taxon>
        <taxon>Passerellidae</taxon>
        <taxon>Zonotrichia</taxon>
    </lineage>
</organism>
<feature type="region of interest" description="Disordered" evidence="2">
    <location>
        <begin position="1458"/>
        <end position="1484"/>
    </location>
</feature>
<feature type="compositionally biased region" description="Acidic residues" evidence="2">
    <location>
        <begin position="1682"/>
        <end position="1697"/>
    </location>
</feature>
<keyword evidence="1" id="KW-0175">Coiled coil</keyword>
<feature type="region of interest" description="Disordered" evidence="2">
    <location>
        <begin position="1059"/>
        <end position="1115"/>
    </location>
</feature>
<feature type="compositionally biased region" description="Low complexity" evidence="2">
    <location>
        <begin position="470"/>
        <end position="481"/>
    </location>
</feature>
<feature type="region of interest" description="Disordered" evidence="2">
    <location>
        <begin position="109"/>
        <end position="132"/>
    </location>
</feature>
<feature type="region of interest" description="Disordered" evidence="2">
    <location>
        <begin position="1142"/>
        <end position="1225"/>
    </location>
</feature>
<feature type="compositionally biased region" description="Polar residues" evidence="2">
    <location>
        <begin position="1181"/>
        <end position="1198"/>
    </location>
</feature>
<feature type="compositionally biased region" description="Low complexity" evidence="2">
    <location>
        <begin position="1799"/>
        <end position="1810"/>
    </location>
</feature>
<feature type="domain" description="Pericentriolar material 1 protein C-terminal" evidence="3">
    <location>
        <begin position="1280"/>
        <end position="1873"/>
    </location>
</feature>